<dbReference type="PANTHER" id="PTHR42693">
    <property type="entry name" value="ARYLSULFATASE FAMILY MEMBER"/>
    <property type="match status" value="1"/>
</dbReference>
<keyword evidence="4" id="KW-0106">Calcium</keyword>
<proteinExistence type="inferred from homology"/>
<dbReference type="InterPro" id="IPR050738">
    <property type="entry name" value="Sulfatase"/>
</dbReference>
<dbReference type="SUPFAM" id="SSF53649">
    <property type="entry name" value="Alkaline phosphatase-like"/>
    <property type="match status" value="1"/>
</dbReference>
<dbReference type="InterPro" id="IPR017850">
    <property type="entry name" value="Alkaline_phosphatase_core_sf"/>
</dbReference>
<evidence type="ECO:0000256" key="1">
    <source>
        <dbReference type="ARBA" id="ARBA00008779"/>
    </source>
</evidence>
<sequence>MEMDLITRRQFIKKTGLATGALLFSGSLMSGKKYKKEKRPNVIFVFADQWRAQDTGFGGNKDVYTPNLDLLAKESLTFNNAVSCMPVSTPYRASLLTGQYAQTHGLFVNDVQLNPEAKSIGKEYKAAGYNTAYIGKWHINGNGRSNYIAPEYRQGFDYFKVLECTHDYNNSPYYDNNDTTKKIWEGYDVFAQTKDAQQYITDHANDDKPFLLFLSWGPPHNPYESAPQKYKDLYANKDIALRPNVPEKNKETAIKDIKGYYAHISALDECIGWLQETIKEKGIEENTIFVFTSDHGDMLYSQGQVRKQKPYDESIMVPLLLKYPDRFGKKGRIVDTLVNVVDIMPTLLSMSGLPIPKSVEGCNLYPILMGKQKDNIEGALIECITPFGEWERRSGGREYRGVRTKRYTYVKDLNGPWLLFDNITDPYQMQNLVDEPSAQKVKSELDGLLTKLLIQKKDEFLPGEEYIKKWGYTVNKWGTVEYTP</sequence>
<protein>
    <submittedName>
        <fullName evidence="7">Sulfatase</fullName>
    </submittedName>
</protein>
<evidence type="ECO:0000256" key="5">
    <source>
        <dbReference type="PIRSR" id="PIRSR600917-52"/>
    </source>
</evidence>
<dbReference type="PROSITE" id="PS00149">
    <property type="entry name" value="SULFATASE_2"/>
    <property type="match status" value="1"/>
</dbReference>
<dbReference type="EMBL" id="AP023322">
    <property type="protein sequence ID" value="BCI64548.1"/>
    <property type="molecule type" value="Genomic_DNA"/>
</dbReference>
<evidence type="ECO:0000259" key="6">
    <source>
        <dbReference type="Pfam" id="PF00884"/>
    </source>
</evidence>
<dbReference type="GO" id="GO:0046872">
    <property type="term" value="F:metal ion binding"/>
    <property type="evidence" value="ECO:0007669"/>
    <property type="project" value="UniProtKB-KW"/>
</dbReference>
<feature type="modified residue" description="3-oxoalanine (Ser)" evidence="5">
    <location>
        <position position="88"/>
    </location>
</feature>
<comment type="PTM">
    <text evidence="5">The conversion to 3-oxoalanine (also known as C-formylglycine, FGly), of a serine or cysteine residue in prokaryotes and of a cysteine residue in eukaryotes, is critical for catalytic activity.</text>
</comment>
<dbReference type="PANTHER" id="PTHR42693:SF53">
    <property type="entry name" value="ENDO-4-O-SULFATASE"/>
    <property type="match status" value="1"/>
</dbReference>
<dbReference type="InterPro" id="IPR024607">
    <property type="entry name" value="Sulfatase_CS"/>
</dbReference>
<evidence type="ECO:0000313" key="7">
    <source>
        <dbReference type="EMBL" id="BCI64548.1"/>
    </source>
</evidence>
<reference evidence="8" key="1">
    <citation type="submission" date="2020-07" db="EMBL/GenBank/DDBJ databases">
        <title>Complete genome sequencing of Coprobacter sp. strain 2CBH44.</title>
        <authorList>
            <person name="Sakamoto M."/>
            <person name="Murakami T."/>
            <person name="Mori H."/>
        </authorList>
    </citation>
    <scope>NUCLEOTIDE SEQUENCE [LARGE SCALE GENOMIC DNA]</scope>
    <source>
        <strain evidence="8">2CBH44</strain>
    </source>
</reference>
<name>A0A7G1I2G8_9BACT</name>
<keyword evidence="2" id="KW-0479">Metal-binding</keyword>
<dbReference type="InterPro" id="IPR019546">
    <property type="entry name" value="TAT_signal_bac_arc"/>
</dbReference>
<keyword evidence="3" id="KW-0378">Hydrolase</keyword>
<evidence type="ECO:0000256" key="2">
    <source>
        <dbReference type="ARBA" id="ARBA00022723"/>
    </source>
</evidence>
<feature type="domain" description="Sulfatase N-terminal" evidence="6">
    <location>
        <begin position="40"/>
        <end position="352"/>
    </location>
</feature>
<dbReference type="KEGG" id="copr:Cop2CBH44_29010"/>
<gene>
    <name evidence="7" type="ORF">Cop2CBH44_29010</name>
</gene>
<evidence type="ECO:0000313" key="8">
    <source>
        <dbReference type="Proteomes" id="UP000594042"/>
    </source>
</evidence>
<organism evidence="7 8">
    <name type="scientific">Coprobacter secundus subsp. similis</name>
    <dbReference type="NCBI Taxonomy" id="2751153"/>
    <lineage>
        <taxon>Bacteria</taxon>
        <taxon>Pseudomonadati</taxon>
        <taxon>Bacteroidota</taxon>
        <taxon>Bacteroidia</taxon>
        <taxon>Bacteroidales</taxon>
        <taxon>Barnesiellaceae</taxon>
        <taxon>Coprobacter</taxon>
    </lineage>
</organism>
<accession>A0A7G1I2G8</accession>
<dbReference type="Gene3D" id="3.30.1120.10">
    <property type="match status" value="1"/>
</dbReference>
<dbReference type="GO" id="GO:0004065">
    <property type="term" value="F:arylsulfatase activity"/>
    <property type="evidence" value="ECO:0007669"/>
    <property type="project" value="TreeGrafter"/>
</dbReference>
<dbReference type="NCBIfam" id="TIGR01409">
    <property type="entry name" value="TAT_signal_seq"/>
    <property type="match status" value="1"/>
</dbReference>
<dbReference type="Gene3D" id="3.40.720.10">
    <property type="entry name" value="Alkaline Phosphatase, subunit A"/>
    <property type="match status" value="1"/>
</dbReference>
<keyword evidence="8" id="KW-1185">Reference proteome</keyword>
<dbReference type="AlphaFoldDB" id="A0A7G1I2G8"/>
<dbReference type="RefSeq" id="WP_200755100.1">
    <property type="nucleotide sequence ID" value="NZ_AP023322.1"/>
</dbReference>
<evidence type="ECO:0000256" key="4">
    <source>
        <dbReference type="ARBA" id="ARBA00022837"/>
    </source>
</evidence>
<dbReference type="Proteomes" id="UP000594042">
    <property type="component" value="Chromosome"/>
</dbReference>
<evidence type="ECO:0000256" key="3">
    <source>
        <dbReference type="ARBA" id="ARBA00022801"/>
    </source>
</evidence>
<dbReference type="Pfam" id="PF00884">
    <property type="entry name" value="Sulfatase"/>
    <property type="match status" value="1"/>
</dbReference>
<dbReference type="CDD" id="cd16034">
    <property type="entry name" value="sulfatase_like"/>
    <property type="match status" value="1"/>
</dbReference>
<dbReference type="InterPro" id="IPR000917">
    <property type="entry name" value="Sulfatase_N"/>
</dbReference>
<comment type="similarity">
    <text evidence="1">Belongs to the sulfatase family.</text>
</comment>